<name>A0A6B0UPA9_IXORI</name>
<sequence length="123" mass="14240">MLLPFRSALLVHMFWCRASGVHQSGRRMKNRVASAGTDDYILHCCDHKRWRQHTLCQWHEDPSAQPGFRVLCDHRGHSGATDEWPWSPSQSSKGCRKRRQHHTDVLCLEPGPYGSSRPSRHSR</sequence>
<proteinExistence type="predicted"/>
<feature type="chain" id="PRO_5025543008" evidence="2">
    <location>
        <begin position="21"/>
        <end position="123"/>
    </location>
</feature>
<reference evidence="3" key="1">
    <citation type="submission" date="2019-12" db="EMBL/GenBank/DDBJ databases">
        <title>An insight into the sialome of adult female Ixodes ricinus ticks feeding for 6 days.</title>
        <authorList>
            <person name="Perner J."/>
            <person name="Ribeiro J.M.C."/>
        </authorList>
    </citation>
    <scope>NUCLEOTIDE SEQUENCE</scope>
    <source>
        <strain evidence="3">Semi-engorged</strain>
        <tissue evidence="3">Salivary glands</tissue>
    </source>
</reference>
<organism evidence="3">
    <name type="scientific">Ixodes ricinus</name>
    <name type="common">Common tick</name>
    <name type="synonym">Acarus ricinus</name>
    <dbReference type="NCBI Taxonomy" id="34613"/>
    <lineage>
        <taxon>Eukaryota</taxon>
        <taxon>Metazoa</taxon>
        <taxon>Ecdysozoa</taxon>
        <taxon>Arthropoda</taxon>
        <taxon>Chelicerata</taxon>
        <taxon>Arachnida</taxon>
        <taxon>Acari</taxon>
        <taxon>Parasitiformes</taxon>
        <taxon>Ixodida</taxon>
        <taxon>Ixodoidea</taxon>
        <taxon>Ixodidae</taxon>
        <taxon>Ixodinae</taxon>
        <taxon>Ixodes</taxon>
    </lineage>
</organism>
<dbReference type="AlphaFoldDB" id="A0A6B0UPA9"/>
<keyword evidence="2" id="KW-0732">Signal</keyword>
<feature type="region of interest" description="Disordered" evidence="1">
    <location>
        <begin position="77"/>
        <end position="98"/>
    </location>
</feature>
<protein>
    <submittedName>
        <fullName evidence="3">Putative secreted protein</fullName>
    </submittedName>
</protein>
<feature type="signal peptide" evidence="2">
    <location>
        <begin position="1"/>
        <end position="20"/>
    </location>
</feature>
<evidence type="ECO:0000256" key="1">
    <source>
        <dbReference type="SAM" id="MobiDB-lite"/>
    </source>
</evidence>
<evidence type="ECO:0000313" key="3">
    <source>
        <dbReference type="EMBL" id="MXU91535.1"/>
    </source>
</evidence>
<evidence type="ECO:0000256" key="2">
    <source>
        <dbReference type="SAM" id="SignalP"/>
    </source>
</evidence>
<accession>A0A6B0UPA9</accession>
<dbReference type="EMBL" id="GIFC01009452">
    <property type="protein sequence ID" value="MXU91535.1"/>
    <property type="molecule type" value="Transcribed_RNA"/>
</dbReference>